<dbReference type="SUPFAM" id="SSF46785">
    <property type="entry name" value="Winged helix' DNA-binding domain"/>
    <property type="match status" value="1"/>
</dbReference>
<sequence>MTSEQTVLHLLEQNRNRYLSGQEVANTLHITRSAVWKAIESLRDQGHVIEGISRRGYRLLTATTDLQKERLAGLLPSFEVHLFDSLDSTNRYAKVLASEHPEKPALVVATYQSGGRGRLGRSFFSPKGGLYLSVLLPMAFNLESAQLITSAASVAALEAIEQVGGMRCQIKWVNDLYLEGRKVCGILTEGVLGVESGRLSAVVVGIGINFCIPQAAFPLELQGTATSLFDGPSSVPASFDANLLVASLVENLHALVSKLPDRSFLSVYRERSLLLGRKVTVHQDRQTFSATAVSIDDEAHLVVQDDQGRQSVLSSAEISIRLEV</sequence>
<reference evidence="5" key="1">
    <citation type="journal article" date="2024" name="J Bioinform Genom">
        <title>Complete genome sequence of the type strain bacterium Sphaerochaeta associata GLS2t (VKM B-2742)t.</title>
        <authorList>
            <person name="Troshina O.Y."/>
            <person name="Tepeeva A.N."/>
            <person name="Arzamasceva V.O."/>
            <person name="Whitman W.B."/>
            <person name="Varghese N."/>
            <person name="Shapiro N."/>
            <person name="Woyke T."/>
            <person name="Kripides N.C."/>
            <person name="Vasilenko O.V."/>
        </authorList>
    </citation>
    <scope>NUCLEOTIDE SEQUENCE [LARGE SCALE GENOMIC DNA]</scope>
    <source>
        <strain evidence="5">GLS2T</strain>
    </source>
</reference>
<evidence type="ECO:0000256" key="2">
    <source>
        <dbReference type="HAMAP-Rule" id="MF_00978"/>
    </source>
</evidence>
<keyword evidence="2" id="KW-0547">Nucleotide-binding</keyword>
<keyword evidence="2" id="KW-0238">DNA-binding</keyword>
<feature type="binding site" evidence="2">
    <location>
        <begin position="88"/>
        <end position="90"/>
    </location>
    <ligand>
        <name>biotin</name>
        <dbReference type="ChEBI" id="CHEBI:57586"/>
    </ligand>
</feature>
<dbReference type="EC" id="6.3.4.15" evidence="2"/>
<keyword evidence="2" id="KW-0804">Transcription</keyword>
<dbReference type="Gene3D" id="1.10.10.10">
    <property type="entry name" value="Winged helix-like DNA-binding domain superfamily/Winged helix DNA-binding domain"/>
    <property type="match status" value="1"/>
</dbReference>
<proteinExistence type="inferred from homology"/>
<comment type="similarity">
    <text evidence="2">Belongs to the biotin--protein ligase family.</text>
</comment>
<dbReference type="InterPro" id="IPR004408">
    <property type="entry name" value="Biotin_CoA_COase_ligase"/>
</dbReference>
<dbReference type="Proteomes" id="UP000829708">
    <property type="component" value="Chromosome"/>
</dbReference>
<dbReference type="CDD" id="cd16442">
    <property type="entry name" value="BPL"/>
    <property type="match status" value="1"/>
</dbReference>
<dbReference type="SUPFAM" id="SSF55681">
    <property type="entry name" value="Class II aaRS and biotin synthetases"/>
    <property type="match status" value="1"/>
</dbReference>
<dbReference type="PROSITE" id="PS51733">
    <property type="entry name" value="BPL_LPL_CATALYTIC"/>
    <property type="match status" value="1"/>
</dbReference>
<dbReference type="RefSeq" id="WP_244771402.1">
    <property type="nucleotide sequence ID" value="NZ_CP094929.1"/>
</dbReference>
<dbReference type="InterPro" id="IPR036388">
    <property type="entry name" value="WH-like_DNA-bd_sf"/>
</dbReference>
<dbReference type="InterPro" id="IPR030855">
    <property type="entry name" value="Bifunct_BirA"/>
</dbReference>
<protein>
    <recommendedName>
        <fullName evidence="2">Bifunctional ligase/repressor BirA</fullName>
    </recommendedName>
    <alternativeName>
        <fullName evidence="2">Biotin--[acetyl-CoA-carboxylase] ligase</fullName>
        <ecNumber evidence="2">6.3.4.15</ecNumber>
    </alternativeName>
    <alternativeName>
        <fullName evidence="2">Biotin--protein ligase</fullName>
    </alternativeName>
    <alternativeName>
        <fullName evidence="2">Biotin-[acetyl-CoA carboxylase] synthetase</fullName>
    </alternativeName>
</protein>
<keyword evidence="2" id="KW-0092">Biotin</keyword>
<evidence type="ECO:0000256" key="1">
    <source>
        <dbReference type="ARBA" id="ARBA00022598"/>
    </source>
</evidence>
<dbReference type="GO" id="GO:0004077">
    <property type="term" value="F:biotin--[biotin carboxyl-carrier protein] ligase activity"/>
    <property type="evidence" value="ECO:0007669"/>
    <property type="project" value="UniProtKB-EC"/>
</dbReference>
<evidence type="ECO:0000259" key="3">
    <source>
        <dbReference type="PROSITE" id="PS51733"/>
    </source>
</evidence>
<feature type="DNA-binding region" description="H-T-H motif" evidence="2">
    <location>
        <begin position="21"/>
        <end position="40"/>
    </location>
</feature>
<evidence type="ECO:0000313" key="4">
    <source>
        <dbReference type="EMBL" id="UOM50008.1"/>
    </source>
</evidence>
<gene>
    <name evidence="2" type="primary">birA</name>
    <name evidence="4" type="ORF">MUG09_10620</name>
</gene>
<dbReference type="HAMAP" id="MF_00978">
    <property type="entry name" value="Bifunct_BirA"/>
    <property type="match status" value="1"/>
</dbReference>
<dbReference type="Gene3D" id="2.30.30.100">
    <property type="match status" value="1"/>
</dbReference>
<keyword evidence="1 2" id="KW-0436">Ligase</keyword>
<accession>A0ABY4D998</accession>
<dbReference type="Pfam" id="PF03099">
    <property type="entry name" value="BPL_LplA_LipB"/>
    <property type="match status" value="1"/>
</dbReference>
<organism evidence="4 5">
    <name type="scientific">Sphaerochaeta associata</name>
    <dbReference type="NCBI Taxonomy" id="1129264"/>
    <lineage>
        <taxon>Bacteria</taxon>
        <taxon>Pseudomonadati</taxon>
        <taxon>Spirochaetota</taxon>
        <taxon>Spirochaetia</taxon>
        <taxon>Spirochaetales</taxon>
        <taxon>Sphaerochaetaceae</taxon>
        <taxon>Sphaerochaeta</taxon>
    </lineage>
</organism>
<feature type="binding site" evidence="2">
    <location>
        <begin position="116"/>
        <end position="118"/>
    </location>
    <ligand>
        <name>biotin</name>
        <dbReference type="ChEBI" id="CHEBI:57586"/>
    </ligand>
</feature>
<feature type="binding site" evidence="2">
    <location>
        <position position="182"/>
    </location>
    <ligand>
        <name>biotin</name>
        <dbReference type="ChEBI" id="CHEBI:57586"/>
    </ligand>
</feature>
<dbReference type="Gene3D" id="3.30.930.10">
    <property type="entry name" value="Bira Bifunctional Protein, Domain 2"/>
    <property type="match status" value="1"/>
</dbReference>
<keyword evidence="2" id="KW-0067">ATP-binding</keyword>
<dbReference type="Pfam" id="PF08279">
    <property type="entry name" value="HTH_11"/>
    <property type="match status" value="1"/>
</dbReference>
<feature type="binding site" evidence="2">
    <location>
        <position position="112"/>
    </location>
    <ligand>
        <name>biotin</name>
        <dbReference type="ChEBI" id="CHEBI:57586"/>
    </ligand>
</feature>
<dbReference type="NCBIfam" id="TIGR00121">
    <property type="entry name" value="birA_ligase"/>
    <property type="match status" value="1"/>
</dbReference>
<dbReference type="InterPro" id="IPR036390">
    <property type="entry name" value="WH_DNA-bd_sf"/>
</dbReference>
<dbReference type="EMBL" id="CP094929">
    <property type="protein sequence ID" value="UOM50008.1"/>
    <property type="molecule type" value="Genomic_DNA"/>
</dbReference>
<keyword evidence="5" id="KW-1185">Reference proteome</keyword>
<feature type="domain" description="BPL/LPL catalytic" evidence="3">
    <location>
        <begin position="65"/>
        <end position="260"/>
    </location>
</feature>
<dbReference type="InterPro" id="IPR004143">
    <property type="entry name" value="BPL_LPL_catalytic"/>
</dbReference>
<name>A0ABY4D998_9SPIR</name>
<comment type="function">
    <text evidence="2">Acts both as a biotin--[acetyl-CoA-carboxylase] ligase and a repressor.</text>
</comment>
<dbReference type="InterPro" id="IPR013196">
    <property type="entry name" value="HTH_11"/>
</dbReference>
<dbReference type="PANTHER" id="PTHR12835:SF5">
    <property type="entry name" value="BIOTIN--PROTEIN LIGASE"/>
    <property type="match status" value="1"/>
</dbReference>
<keyword evidence="2" id="KW-0678">Repressor</keyword>
<dbReference type="PANTHER" id="PTHR12835">
    <property type="entry name" value="BIOTIN PROTEIN LIGASE"/>
    <property type="match status" value="1"/>
</dbReference>
<comment type="catalytic activity">
    <reaction evidence="2">
        <text>biotin + L-lysyl-[protein] + ATP = N(6)-biotinyl-L-lysyl-[protein] + AMP + diphosphate + H(+)</text>
        <dbReference type="Rhea" id="RHEA:11756"/>
        <dbReference type="Rhea" id="RHEA-COMP:9752"/>
        <dbReference type="Rhea" id="RHEA-COMP:10505"/>
        <dbReference type="ChEBI" id="CHEBI:15378"/>
        <dbReference type="ChEBI" id="CHEBI:29969"/>
        <dbReference type="ChEBI" id="CHEBI:30616"/>
        <dbReference type="ChEBI" id="CHEBI:33019"/>
        <dbReference type="ChEBI" id="CHEBI:57586"/>
        <dbReference type="ChEBI" id="CHEBI:83144"/>
        <dbReference type="ChEBI" id="CHEBI:456215"/>
        <dbReference type="EC" id="6.3.4.15"/>
    </reaction>
</comment>
<evidence type="ECO:0000313" key="5">
    <source>
        <dbReference type="Proteomes" id="UP000829708"/>
    </source>
</evidence>
<keyword evidence="2" id="KW-0805">Transcription regulation</keyword>
<dbReference type="InterPro" id="IPR045864">
    <property type="entry name" value="aa-tRNA-synth_II/BPL/LPL"/>
</dbReference>